<feature type="transmembrane region" description="Helical" evidence="1">
    <location>
        <begin position="805"/>
        <end position="824"/>
    </location>
</feature>
<evidence type="ECO:0008006" key="5">
    <source>
        <dbReference type="Google" id="ProtNLM"/>
    </source>
</evidence>
<feature type="transmembrane region" description="Helical" evidence="1">
    <location>
        <begin position="670"/>
        <end position="694"/>
    </location>
</feature>
<proteinExistence type="predicted"/>
<sequence>MKKRFVMMCMIVGICVANVCDEGGEVGTVVSGSSGISGATNCYFYNVVEDQERDLLYFIGGCSFSSYGWNYVVYKTDYSLRELKVMRYNTYFVYYSVTIDSNGDFIYLMDSSSNKIVEISTNLSITRELTITSAYFNYYCHIRMKNNLYFSFQQSSNMWACQWDTISTNLKCFTIGIYEYTSLAPINTDLLFFGIVAPGRNEYFLVNYNFSDPSNPIWRKSIQCSTSSCYGQYSTSLLSQNEESIFTMILYDNSFIFHKLSVTNGSPQSDGLIWNDNSHSYTYSMREFNGFIAVLIYSSTLANYKRLVLIGKETTDVIAEYKSMNSQSYAVGRLVHQGQELMFHCGRYQGNYTSFFARSLTNDINQLPEFEEDTPRFSRITSNYQISDTTSNPSLTVATKTLIISTSPSTTSTDVTASVSSSFTTKVALWNQDHIQNVQSDSLVQIDFIWACTLSGNLTEISFGLNQTGSNEIPEWVQIETGKQELYLNKTPKLTEEKTFYFSLKISFESEVHYKRFEITVEQCSISECEMCQLGNSTLCEKCKEGFQISASQKSCPKIQSPTGANEAATTLIAISMIMSSASSVLSFSSANSIFSMMNSLQLAMLLPLVPHYFSYKVLDFLSGMGFSMLSFDFIKLEDISLIKGIITWITSPQHNEHLENIGMRYASSIINYLSLMVVIILVGIIHLSILLCYKKFENSEKERHKKFIDKLFKFFTFNIYIRIYIQAFTFTTLAISSELYSCNFDSTTSTISFCLCMMFALSSSVLFILSFLMYKDSFSEIDVEDRCYCTEYFNGVRNTKYSKLYSSMFMTLRLLLIWLVIFGKSIDPLYKALAFCLINIGYGAYLLIVRPLENPQDNIIEIINQFLFCCLSIPLCWLNTKPDWSSFYEHFYTSILMTSPAIGSIICFIFLLKSITTYTNKKKSPPKITPITSLKTLGPHSKIPRPLPKSKNPPSNISIQLSAQKYASDLSLHHSEITSTVKISKIDRLRPQAVCFKLPRK</sequence>
<dbReference type="AlphaFoldDB" id="A0AAD1XYU5"/>
<dbReference type="EMBL" id="CAMPGE010023655">
    <property type="protein sequence ID" value="CAI2381570.1"/>
    <property type="molecule type" value="Genomic_DNA"/>
</dbReference>
<keyword evidence="1" id="KW-0812">Transmembrane</keyword>
<feature type="signal peptide" evidence="2">
    <location>
        <begin position="1"/>
        <end position="17"/>
    </location>
</feature>
<keyword evidence="4" id="KW-1185">Reference proteome</keyword>
<name>A0AAD1XYU5_EUPCR</name>
<feature type="transmembrane region" description="Helical" evidence="1">
    <location>
        <begin position="715"/>
        <end position="736"/>
    </location>
</feature>
<evidence type="ECO:0000256" key="2">
    <source>
        <dbReference type="SAM" id="SignalP"/>
    </source>
</evidence>
<reference evidence="3" key="1">
    <citation type="submission" date="2023-07" db="EMBL/GenBank/DDBJ databases">
        <authorList>
            <consortium name="AG Swart"/>
            <person name="Singh M."/>
            <person name="Singh A."/>
            <person name="Seah K."/>
            <person name="Emmerich C."/>
        </authorList>
    </citation>
    <scope>NUCLEOTIDE SEQUENCE</scope>
    <source>
        <strain evidence="3">DP1</strain>
    </source>
</reference>
<keyword evidence="1" id="KW-1133">Transmembrane helix</keyword>
<evidence type="ECO:0000313" key="4">
    <source>
        <dbReference type="Proteomes" id="UP001295684"/>
    </source>
</evidence>
<feature type="chain" id="PRO_5042132820" description="Transmembrane protein" evidence="2">
    <location>
        <begin position="18"/>
        <end position="1002"/>
    </location>
</feature>
<dbReference type="SUPFAM" id="SSF63829">
    <property type="entry name" value="Calcium-dependent phosphotriesterase"/>
    <property type="match status" value="1"/>
</dbReference>
<accession>A0AAD1XYU5</accession>
<comment type="caution">
    <text evidence="3">The sequence shown here is derived from an EMBL/GenBank/DDBJ whole genome shotgun (WGS) entry which is preliminary data.</text>
</comment>
<keyword evidence="2" id="KW-0732">Signal</keyword>
<evidence type="ECO:0000256" key="1">
    <source>
        <dbReference type="SAM" id="Phobius"/>
    </source>
</evidence>
<organism evidence="3 4">
    <name type="scientific">Euplotes crassus</name>
    <dbReference type="NCBI Taxonomy" id="5936"/>
    <lineage>
        <taxon>Eukaryota</taxon>
        <taxon>Sar</taxon>
        <taxon>Alveolata</taxon>
        <taxon>Ciliophora</taxon>
        <taxon>Intramacronucleata</taxon>
        <taxon>Spirotrichea</taxon>
        <taxon>Hypotrichia</taxon>
        <taxon>Euplotida</taxon>
        <taxon>Euplotidae</taxon>
        <taxon>Moneuplotes</taxon>
    </lineage>
</organism>
<feature type="transmembrane region" description="Helical" evidence="1">
    <location>
        <begin position="751"/>
        <end position="775"/>
    </location>
</feature>
<feature type="transmembrane region" description="Helical" evidence="1">
    <location>
        <begin position="830"/>
        <end position="849"/>
    </location>
</feature>
<keyword evidence="1" id="KW-0472">Membrane</keyword>
<feature type="transmembrane region" description="Helical" evidence="1">
    <location>
        <begin position="893"/>
        <end position="913"/>
    </location>
</feature>
<dbReference type="Proteomes" id="UP001295684">
    <property type="component" value="Unassembled WGS sequence"/>
</dbReference>
<gene>
    <name evidence="3" type="ORF">ECRASSUSDP1_LOCUS23027</name>
</gene>
<protein>
    <recommendedName>
        <fullName evidence="5">Transmembrane protein</fullName>
    </recommendedName>
</protein>
<feature type="transmembrane region" description="Helical" evidence="1">
    <location>
        <begin position="861"/>
        <end position="881"/>
    </location>
</feature>
<evidence type="ECO:0000313" key="3">
    <source>
        <dbReference type="EMBL" id="CAI2381570.1"/>
    </source>
</evidence>